<keyword evidence="1" id="KW-0812">Transmembrane</keyword>
<dbReference type="Proteomes" id="UP000252249">
    <property type="component" value="Unassembled WGS sequence"/>
</dbReference>
<dbReference type="AlphaFoldDB" id="A0A368P6B2"/>
<feature type="transmembrane region" description="Helical" evidence="1">
    <location>
        <begin position="41"/>
        <end position="63"/>
    </location>
</feature>
<dbReference type="EMBL" id="QPIG01000002">
    <property type="protein sequence ID" value="RCU57624.1"/>
    <property type="molecule type" value="Genomic_DNA"/>
</dbReference>
<keyword evidence="1" id="KW-1133">Transmembrane helix</keyword>
<accession>A0A368P6B2</accession>
<keyword evidence="3" id="KW-1185">Reference proteome</keyword>
<organism evidence="2 3">
    <name type="scientific">Oceanihabitans sediminis</name>
    <dbReference type="NCBI Taxonomy" id="1812012"/>
    <lineage>
        <taxon>Bacteria</taxon>
        <taxon>Pseudomonadati</taxon>
        <taxon>Bacteroidota</taxon>
        <taxon>Flavobacteriia</taxon>
        <taxon>Flavobacteriales</taxon>
        <taxon>Flavobacteriaceae</taxon>
        <taxon>Oceanihabitans</taxon>
    </lineage>
</organism>
<feature type="transmembrane region" description="Helical" evidence="1">
    <location>
        <begin position="15"/>
        <end position="35"/>
    </location>
</feature>
<sequence length="136" mass="15671">MKKISYSKERLRSNLRMGIFFVAVGIILVLLSFISSEWREISLTSVGVGQIGAGVFMFLIYCYENRKQYLTLKNGVLIKNSLFPKKIKLDEINTVKEFAGDLKLITQKTEFIIDTQITEPNSLKELKNELKKYNLI</sequence>
<evidence type="ECO:0000256" key="1">
    <source>
        <dbReference type="SAM" id="Phobius"/>
    </source>
</evidence>
<gene>
    <name evidence="2" type="ORF">DU428_07470</name>
</gene>
<name>A0A368P6B2_9FLAO</name>
<evidence type="ECO:0000313" key="2">
    <source>
        <dbReference type="EMBL" id="RCU57624.1"/>
    </source>
</evidence>
<proteinExistence type="predicted"/>
<evidence type="ECO:0000313" key="3">
    <source>
        <dbReference type="Proteomes" id="UP000252249"/>
    </source>
</evidence>
<dbReference type="RefSeq" id="WP_072351723.1">
    <property type="nucleotide sequence ID" value="NZ_JAWWDI010000013.1"/>
</dbReference>
<protein>
    <submittedName>
        <fullName evidence="2">Uncharacterized protein</fullName>
    </submittedName>
</protein>
<keyword evidence="1" id="KW-0472">Membrane</keyword>
<comment type="caution">
    <text evidence="2">The sequence shown here is derived from an EMBL/GenBank/DDBJ whole genome shotgun (WGS) entry which is preliminary data.</text>
</comment>
<dbReference type="OrthoDB" id="1452529at2"/>
<reference evidence="2 3" key="1">
    <citation type="submission" date="2018-07" db="EMBL/GenBank/DDBJ databases">
        <title>Oceanihabitans testaceum sp. nov., isolated from marine sediment.</title>
        <authorList>
            <person name="Li C.-M."/>
        </authorList>
    </citation>
    <scope>NUCLEOTIDE SEQUENCE [LARGE SCALE GENOMIC DNA]</scope>
    <source>
        <strain evidence="2 3">S9-10</strain>
    </source>
</reference>